<organism evidence="1 2">
    <name type="scientific">Ancylobacter defluvii</name>
    <dbReference type="NCBI Taxonomy" id="1282440"/>
    <lineage>
        <taxon>Bacteria</taxon>
        <taxon>Pseudomonadati</taxon>
        <taxon>Pseudomonadota</taxon>
        <taxon>Alphaproteobacteria</taxon>
        <taxon>Hyphomicrobiales</taxon>
        <taxon>Xanthobacteraceae</taxon>
        <taxon>Ancylobacter</taxon>
    </lineage>
</organism>
<protein>
    <recommendedName>
        <fullName evidence="3">Transposase</fullName>
    </recommendedName>
</protein>
<reference evidence="1" key="2">
    <citation type="submission" date="2023-01" db="EMBL/GenBank/DDBJ databases">
        <authorList>
            <person name="Sun Q."/>
            <person name="Evtushenko L."/>
        </authorList>
    </citation>
    <scope>NUCLEOTIDE SEQUENCE</scope>
    <source>
        <strain evidence="1">VKM B-2789</strain>
    </source>
</reference>
<accession>A0A9W6NAM9</accession>
<dbReference type="EMBL" id="BSFM01000011">
    <property type="protein sequence ID" value="GLK83788.1"/>
    <property type="molecule type" value="Genomic_DNA"/>
</dbReference>
<dbReference type="AlphaFoldDB" id="A0A9W6NAM9"/>
<reference evidence="1" key="1">
    <citation type="journal article" date="2014" name="Int. J. Syst. Evol. Microbiol.">
        <title>Complete genome sequence of Corynebacterium casei LMG S-19264T (=DSM 44701T), isolated from a smear-ripened cheese.</title>
        <authorList>
            <consortium name="US DOE Joint Genome Institute (JGI-PGF)"/>
            <person name="Walter F."/>
            <person name="Albersmeier A."/>
            <person name="Kalinowski J."/>
            <person name="Ruckert C."/>
        </authorList>
    </citation>
    <scope>NUCLEOTIDE SEQUENCE</scope>
    <source>
        <strain evidence="1">VKM B-2789</strain>
    </source>
</reference>
<proteinExistence type="predicted"/>
<evidence type="ECO:0000313" key="1">
    <source>
        <dbReference type="EMBL" id="GLK83788.1"/>
    </source>
</evidence>
<dbReference type="RefSeq" id="WP_213363995.1">
    <property type="nucleotide sequence ID" value="NZ_BSFM01000011.1"/>
</dbReference>
<keyword evidence="2" id="KW-1185">Reference proteome</keyword>
<name>A0A9W6NAM9_9HYPH</name>
<comment type="caution">
    <text evidence="1">The sequence shown here is derived from an EMBL/GenBank/DDBJ whole genome shotgun (WGS) entry which is preliminary data.</text>
</comment>
<dbReference type="Proteomes" id="UP001143330">
    <property type="component" value="Unassembled WGS sequence"/>
</dbReference>
<evidence type="ECO:0000313" key="2">
    <source>
        <dbReference type="Proteomes" id="UP001143330"/>
    </source>
</evidence>
<sequence>MHVEAMKWSGMGVREYAAALQLSPTFLRIWRDRLDQGEVAIDWRVPHLHRSARARRIAALGVEKHDPVKS</sequence>
<evidence type="ECO:0008006" key="3">
    <source>
        <dbReference type="Google" id="ProtNLM"/>
    </source>
</evidence>
<gene>
    <name evidence="1" type="ORF">GCM10017653_18580</name>
</gene>